<name>A0ABU0JEV2_9HYPH</name>
<evidence type="ECO:0000313" key="1">
    <source>
        <dbReference type="EMBL" id="MDQ0472807.1"/>
    </source>
</evidence>
<dbReference type="EMBL" id="JAUSVX010000013">
    <property type="protein sequence ID" value="MDQ0472807.1"/>
    <property type="molecule type" value="Genomic_DNA"/>
</dbReference>
<protein>
    <submittedName>
        <fullName evidence="1">Lambda family phage portal protein</fullName>
    </submittedName>
</protein>
<evidence type="ECO:0000313" key="2">
    <source>
        <dbReference type="Proteomes" id="UP001242480"/>
    </source>
</evidence>
<organism evidence="1 2">
    <name type="scientific">Labrys wisconsinensis</name>
    <dbReference type="NCBI Taxonomy" id="425677"/>
    <lineage>
        <taxon>Bacteria</taxon>
        <taxon>Pseudomonadati</taxon>
        <taxon>Pseudomonadota</taxon>
        <taxon>Alphaproteobacteria</taxon>
        <taxon>Hyphomicrobiales</taxon>
        <taxon>Xanthobacteraceae</taxon>
        <taxon>Labrys</taxon>
    </lineage>
</organism>
<accession>A0ABU0JEV2</accession>
<dbReference type="NCBIfam" id="TIGR01539">
    <property type="entry name" value="portal_lambda"/>
    <property type="match status" value="1"/>
</dbReference>
<gene>
    <name evidence="1" type="ORF">QO011_005837</name>
</gene>
<dbReference type="InterPro" id="IPR006429">
    <property type="entry name" value="Phage_lambda_portal"/>
</dbReference>
<reference evidence="1 2" key="1">
    <citation type="submission" date="2023-07" db="EMBL/GenBank/DDBJ databases">
        <title>Genomic Encyclopedia of Type Strains, Phase IV (KMG-IV): sequencing the most valuable type-strain genomes for metagenomic binning, comparative biology and taxonomic classification.</title>
        <authorList>
            <person name="Goeker M."/>
        </authorList>
    </citation>
    <scope>NUCLEOTIDE SEQUENCE [LARGE SCALE GENOMIC DNA]</scope>
    <source>
        <strain evidence="1 2">DSM 19619</strain>
    </source>
</reference>
<dbReference type="Proteomes" id="UP001242480">
    <property type="component" value="Unassembled WGS sequence"/>
</dbReference>
<keyword evidence="2" id="KW-1185">Reference proteome</keyword>
<dbReference type="RefSeq" id="WP_307280151.1">
    <property type="nucleotide sequence ID" value="NZ_JAUSVX010000013.1"/>
</dbReference>
<sequence length="528" mass="57214">MSFSARPAPGIRWSSKSAMASAYRAASTTAQETAAWRPPYLSADAAILPDKDITEARVADLGRNNPHARAAISRLLDMLVGAGLRLSAKPDAAALGLTPEQTRAVRRQIEAEWRLFAYDPLRRCDAQRKVMMPGLLRQLGRRYITSNECAAVLKWRPDGGTRYATCVRVVHPARISNPSGAADKATLRGGLEITAEGEVVAAHIRNRHPGDWIGAGDGSSWERVPARTDWGRPIFIHGFEPEEEDQARGVTPFAALMVQLRMLGKHADHELAAAAVNALFAAFVKSNLPQAEATALVNIASSTFADERLKFYEKNPPRIGGVRIPVLPIGDEIAMNNAPRQSAAFRDFQSAFLQSIASALGLSYEQLAMDWSRTNYSSARAALNEVWRAIRRLFSTFVDQVVAPIYLAFLEEAFDRGYVSVPAGAPAFWDMPGAWTQARWIGPGRGYVDPVKEAQAAGVRIDGVLSTLEAECAEQGGDWEEVIDQIAFENEVLAEKGVQRVTTSTATIIAAEAAQGADAAPQAEGVPA</sequence>
<proteinExistence type="predicted"/>
<comment type="caution">
    <text evidence="1">The sequence shown here is derived from an EMBL/GenBank/DDBJ whole genome shotgun (WGS) entry which is preliminary data.</text>
</comment>
<dbReference type="Pfam" id="PF05136">
    <property type="entry name" value="Phage_portal_2"/>
    <property type="match status" value="1"/>
</dbReference>